<dbReference type="Gene3D" id="2.60.40.10">
    <property type="entry name" value="Immunoglobulins"/>
    <property type="match status" value="6"/>
</dbReference>
<dbReference type="GO" id="GO:0005576">
    <property type="term" value="C:extracellular region"/>
    <property type="evidence" value="ECO:0007669"/>
    <property type="project" value="UniProtKB-SubCell"/>
</dbReference>
<dbReference type="SUPFAM" id="SSF49785">
    <property type="entry name" value="Galactose-binding domain-like"/>
    <property type="match status" value="1"/>
</dbReference>
<feature type="transmembrane region" description="Helical" evidence="5">
    <location>
        <begin position="21"/>
        <end position="45"/>
    </location>
</feature>
<reference evidence="7 8" key="1">
    <citation type="submission" date="2020-07" db="EMBL/GenBank/DDBJ databases">
        <title>Spirosoma foliorum sp. nov., isolated from the leaves on the Nejang mountain Korea, Republic of.</title>
        <authorList>
            <person name="Ho H."/>
            <person name="Lee Y.-J."/>
            <person name="Nurcahyanto D.-A."/>
            <person name="Kim S.-G."/>
        </authorList>
    </citation>
    <scope>NUCLEOTIDE SEQUENCE [LARGE SCALE GENOMIC DNA]</scope>
    <source>
        <strain evidence="7 8">PL0136</strain>
    </source>
</reference>
<keyword evidence="5" id="KW-0472">Membrane</keyword>
<dbReference type="PANTHER" id="PTHR23303:SF15">
    <property type="entry name" value="COLOSSIN-A"/>
    <property type="match status" value="1"/>
</dbReference>
<dbReference type="Gene3D" id="2.60.120.430">
    <property type="entry name" value="Galactose-binding lectin"/>
    <property type="match status" value="1"/>
</dbReference>
<accession>A0A7G5GU35</accession>
<name>A0A7G5GU35_9BACT</name>
<dbReference type="SUPFAM" id="SSF117074">
    <property type="entry name" value="Hypothetical protein PA1324"/>
    <property type="match status" value="6"/>
</dbReference>
<sequence length="3635" mass="371681">MSDISTSQSGRLYYYPQASSLLYRAFYAIRTYAWFLIASMTFIVISHGIQASPGTDVNSGFTSSPVGSATAVATMSLGTNSPNSPPFEASFATCPTITFTAPAANTQYCGNGTATFTVSTTAVAPDGIKLVAFTTETNPYSTTATPVFSTSTASSTATGTKTLTFSNVQLPDNLTGANMGLFVYAILATADASCQPVDDLIITLKPRPNTIIGGPTQVCTGDKATLSALAFSGATYQWFYGSGTTSISTSNPYTTTAINTAATYRVRVTLSSCVSDDASFTVTPVTCTSCTASATSLGGKVFHDFDSDGTADTYDVSLSNVTVTLFRCDATNQSAQVAQMQTDLNGAYSFTGLTAGTTYRVEFSNLPAGYQPTYRGTNNGTTVQFTQPGSCTTSLGLNTANDYCQTNPLLVTPCYLDGAVTPNTVAGTDVLVGINYDLTGSVNHIATRTQIGSTWGVAYAKTTKQLYTAAFLKRHVGLKDGNLGQIYVTDMTNPASPVTTPWLNVSALAGVSGNWQFDLDAARGLTNAGTPSLDAQSFSVVAGIGLGDIDVSEDDKTLYVMDLTNKQLLSIDIASKTLIGKYPVPSLCTTGPSTSYFSAGSGNNTFIAADGKEWQKGYLFDIYGSSINYGQTITNPNNATAGTADAALYANSAYVNAGSTMIYSFPVGNGTFGVKLHFATNATTNNRNMSVALESTTVLSGFDVYAAAGSQINVGITRSFTTTVTDGVLTIAITGNTGGGAAMLSGFELTTSSGTPTGETRPFGLAVHNGKVYVGAICDASHSQNRDDLQASVLVFDPTTSTYNPIPVLTFPLNYTKGLNVSATPTDVQQWHPWTSIYPNTTGINVGGFTLYTQPTLSDIEFDVDGSMILGFFDRFQHQQGAVPGQYTPDHIAANGRTSAYGAVGGDLLRAYFNGTSYEVEYNGKEGPTSPKTATSGQNSGQGIGGGEFYVDDTGLHQEISTGGLAFKPGSGEIRISAGDPLVYSSGGLTGFDNTTGAKQNGFTLYSGTGGGTQNKANGLGDLEVLCNLAPIQIGNRVWRDDNSNGIQDPCEPPIPGAVITLYDAAKTTAFVSVTTNANGGYYIASTTLTAGTSTSSVATTALTYNTGYALVLTSLGTSTVVTGLSLTSVSPVTPGESSTANSGSTQANNDAMVMNGKPTIMLSTGGPGSTNHTYDFGISIPDCAKPELAVSQSQTICQGSSFSLPLSTTVTSNTVTGVQWYFTDASGSSFTAISGATSLTFSQQPTSTGGIRYYAIIGQNGLSATCSDTAFVNLMIKPTQTLTISTPSAATVTQCANTTLTVTVLTNALAPDQVRLVYFTSPLATAVSAYTAAGGTVLGTIASTTATGTKTLTFSNLQLPDNVSDDPLPLYVYAVLVSADGACKPADQFTLVLNPRPTVVITANPIVCQGSSTTLAASGPGGTTYQWFAGSGTAVVGTSNTLATGAISTTATYTVRGTYNTCISDNVQIALTPIACTSCTASASTIGGTAFRDYNSNGAQGTNDPGISNVTVTIFSCDASGQSTQVSQEQTDVNGAYSFTGLTPGTTYRVEFSNLPSGYTSTFKGTQNGSTIQFTQPGSCSISVGLNQPNDYCQTDPGFAVVCFTRNNDGATEPTIIDMQYSTGQSFTSTSTADANYTWGQPSGGASYSIAAHNVIATKGDVSTTFGLAWDRTHKQLLSGAFMRAYAPMQANVGGNTFGEATIYKIDYTTGSASTKSVWLDLETVYGDGFAGVYVADATYPGASIYGRTNGTPAKIGYTGLGSMQFARDGHELYTINLKTQELLVIPVNSDGTAVANAAQIKRFPLPTDGCPTGNWSDGRPYQAVLGLGVHPSTNRVYATVTCTGPTADDLKGIVYSVDASDATPASTDFRQELDVPLNLNIPATNVNVAQYYGQNVHPWEVVTANSTFYNNNGDNNSQHTQPWLAEVEFDPQPNGVYGMMIATRNRYHDILNSSFYVTGGVLMRGANLGTEAAPQWSLEHNGAVGPFASGVNYTYTANRAGANTSPTNRFFKYQGLEGTMLAGTMDYIPGRPEILLPALDNVLYNATSGMTWLNRTTGDRSKDNHLLSDGTATGYTNVNFTKSNNWGGLAIMCNVAPIQIGNRVWRDDNKNGLQEPCEPAIPGVVVTLYDAAKTTALASVTTNAAGEYYFSSTTVTAGTSTSSVATTALTYNTSYAVVITSLGSSTVASGLTLTDVSLTPGENGTANSGATLINNDAMVMNGKPTIMLTTNGPGTSNHTYDFGLTVVPCSLSLTATPGTCSTATNQYVVTGTISLTAAPASSLTITDGLVSTIVSVSAGQTSTTYSLSGLNSGTGLHTVTLFSSATACGTTSATYTAPVSCSIAPALAVSVTPGTCSTATNQYAISGTINLTAAVASSLTITDGTSSTVVLVTAGQTTASFNLAGLTSGTGSHTVTVSGIGYSPASTTYTAPASCTVAPCGLAMVVTPGLCQSATNAYTLSGTITATNVPTSGTLTISSGAFSSRTIALPIGNASGTFSYSGLVSNGQTYTVTASYSDGACSPVSRTYTAPVSCSVAPVCSLSATATASSCATAANTYSATVAVALTNGVAGTITINLPGATPVSQTLAANTGSFTAIFENLVSDGATHTATISLPGCSTTTATFTAPASCSVAPICSISAVATAGVCSTATNTYSVTALVTVQNPTAGGTVSVSTGGQTLTFSTTANSQNTFTATFDGLISDGANHTVTASLPGCSTTAATYTAPASCSVAPICSLTATATAGLCATATNTYSSTVVIQLTNPTAGVLTVTDGPQSATLAVTPAGNATFTIEFPGLTSDGTTHTVTASLPGCSTTTTTYTAPASCSVAPVCSISAVVTIGTCATATNTYSATAVVTVTNPTAGGTVSVSTGGQTLTFSTTAVGQNTFTGTFNGLISDGASHTITVSLPGCASVNTPYTAPASCSVAPVCSISAITTTGQCSTATNTYSNTVTVTMTNPSAGTLTVTDGVNSVTIAVPTTLGTVTAPVIFNGLVSNGASHTVTASLPGCSTTTTTYTAPVSCSIAPALAISVTPGTCSTATNQYAITSTINLTAAVAGSLTITDGTSTTTVSIATGQATASFVLNGLASGTGLHTLTVSGIGYAPASTTYTAPASCTVAPVCSLSATATAGICATVTNTYSATVAIALTNSVAGIITISLPGSTPVSQTIVANTSSFSATFTGLVSDGATHIATISLPGCGTTTASFTAPASCSLTPLGSLGDFVWKDNNDNGIQDTNEPGVAGVKLELFTVVGGVRSTSAASTTVTDATGHYSFPNLSEGDYQVRFSEIPVSCTLTPHQNAGTNDAKDSDADPITGFSQVVHIDPSGTGLAVNNPTVDAGLQRLVYDPTGYIYCYKNNTILKGGKISVTGPGSTTVVLDGSKGYYRFLTDGTPGSYTLTYSHPNGYSIATSAWAPAAPSIAPTTLDGSVQDKDIPANGWVQLGSLPTADTTQLQNGTQGYNPYYLVFNVQAGDPYISSNNLPVDCDPLLGSIGDFVWNDLDKDGRQDAGEPGVNGVTIRLLQETTPGNYTVLSTTITAGGGNYLFPNLPEGNYVVEFDKATLPANFSLTTANASGVPTALDSDANTTTGRSGLIALVPTDPTRRDILTIDAGIVDVSCPPAKCLPIVIRRTR</sequence>
<evidence type="ECO:0000256" key="1">
    <source>
        <dbReference type="ARBA" id="ARBA00004613"/>
    </source>
</evidence>
<evidence type="ECO:0000256" key="2">
    <source>
        <dbReference type="ARBA" id="ARBA00022525"/>
    </source>
</evidence>
<evidence type="ECO:0000313" key="7">
    <source>
        <dbReference type="EMBL" id="QMW02377.1"/>
    </source>
</evidence>
<dbReference type="InterPro" id="IPR051417">
    <property type="entry name" value="SDr/BOS_complex"/>
</dbReference>
<protein>
    <recommendedName>
        <fullName evidence="6">PKD domain-containing protein</fullName>
    </recommendedName>
</protein>
<gene>
    <name evidence="7" type="ORF">H3H32_31425</name>
</gene>
<evidence type="ECO:0000256" key="4">
    <source>
        <dbReference type="SAM" id="MobiDB-lite"/>
    </source>
</evidence>
<dbReference type="PROSITE" id="PS50093">
    <property type="entry name" value="PKD"/>
    <property type="match status" value="1"/>
</dbReference>
<keyword evidence="5" id="KW-1133">Transmembrane helix</keyword>
<evidence type="ECO:0000259" key="6">
    <source>
        <dbReference type="PROSITE" id="PS50093"/>
    </source>
</evidence>
<organism evidence="7 8">
    <name type="scientific">Spirosoma foliorum</name>
    <dbReference type="NCBI Taxonomy" id="2710596"/>
    <lineage>
        <taxon>Bacteria</taxon>
        <taxon>Pseudomonadati</taxon>
        <taxon>Bacteroidota</taxon>
        <taxon>Cytophagia</taxon>
        <taxon>Cytophagales</taxon>
        <taxon>Cytophagaceae</taxon>
        <taxon>Spirosoma</taxon>
    </lineage>
</organism>
<dbReference type="InterPro" id="IPR000601">
    <property type="entry name" value="PKD_dom"/>
</dbReference>
<dbReference type="InterPro" id="IPR013783">
    <property type="entry name" value="Ig-like_fold"/>
</dbReference>
<comment type="subcellular location">
    <subcellularLocation>
        <location evidence="1">Secreted</location>
    </subcellularLocation>
</comment>
<dbReference type="RefSeq" id="WP_182459686.1">
    <property type="nucleotide sequence ID" value="NZ_CP059732.1"/>
</dbReference>
<dbReference type="InterPro" id="IPR021720">
    <property type="entry name" value="Malectin_dom"/>
</dbReference>
<dbReference type="Pfam" id="PF17210">
    <property type="entry name" value="SdrD_B"/>
    <property type="match status" value="6"/>
</dbReference>
<dbReference type="InterPro" id="IPR033764">
    <property type="entry name" value="Sdr_B"/>
</dbReference>
<keyword evidence="3" id="KW-0732">Signal</keyword>
<keyword evidence="5" id="KW-0812">Transmembrane</keyword>
<evidence type="ECO:0000256" key="5">
    <source>
        <dbReference type="SAM" id="Phobius"/>
    </source>
</evidence>
<feature type="region of interest" description="Disordered" evidence="4">
    <location>
        <begin position="923"/>
        <end position="948"/>
    </location>
</feature>
<dbReference type="InterPro" id="IPR008979">
    <property type="entry name" value="Galactose-bd-like_sf"/>
</dbReference>
<keyword evidence="8" id="KW-1185">Reference proteome</keyword>
<dbReference type="PANTHER" id="PTHR23303">
    <property type="entry name" value="CARBOXYPEPTIDASE REGULATORY REGION-CONTAINING"/>
    <property type="match status" value="1"/>
</dbReference>
<dbReference type="Pfam" id="PF11721">
    <property type="entry name" value="Malectin"/>
    <property type="match status" value="1"/>
</dbReference>
<dbReference type="Proteomes" id="UP000515369">
    <property type="component" value="Chromosome"/>
</dbReference>
<keyword evidence="2" id="KW-0964">Secreted</keyword>
<dbReference type="EMBL" id="CP059732">
    <property type="protein sequence ID" value="QMW02377.1"/>
    <property type="molecule type" value="Genomic_DNA"/>
</dbReference>
<dbReference type="KEGG" id="sfol:H3H32_31425"/>
<evidence type="ECO:0000256" key="3">
    <source>
        <dbReference type="ARBA" id="ARBA00022729"/>
    </source>
</evidence>
<feature type="domain" description="PKD" evidence="6">
    <location>
        <begin position="234"/>
        <end position="283"/>
    </location>
</feature>
<evidence type="ECO:0000313" key="8">
    <source>
        <dbReference type="Proteomes" id="UP000515369"/>
    </source>
</evidence>
<proteinExistence type="predicted"/>